<dbReference type="Pfam" id="PF01757">
    <property type="entry name" value="Acyl_transf_3"/>
    <property type="match status" value="1"/>
</dbReference>
<dbReference type="InterPro" id="IPR002656">
    <property type="entry name" value="Acyl_transf_3_dom"/>
</dbReference>
<gene>
    <name evidence="3" type="ORF">DFR42_1011247</name>
</gene>
<dbReference type="GO" id="GO:0016020">
    <property type="term" value="C:membrane"/>
    <property type="evidence" value="ECO:0007669"/>
    <property type="project" value="TreeGrafter"/>
</dbReference>
<reference evidence="3 4" key="1">
    <citation type="submission" date="2018-05" db="EMBL/GenBank/DDBJ databases">
        <title>Genomic Encyclopedia of Type Strains, Phase IV (KMG-IV): sequencing the most valuable type-strain genomes for metagenomic binning, comparative biology and taxonomic classification.</title>
        <authorList>
            <person name="Goeker M."/>
        </authorList>
    </citation>
    <scope>NUCLEOTIDE SEQUENCE [LARGE SCALE GENOMIC DNA]</scope>
    <source>
        <strain evidence="3 4">DSM 19792</strain>
    </source>
</reference>
<feature type="transmembrane region" description="Helical" evidence="1">
    <location>
        <begin position="170"/>
        <end position="201"/>
    </location>
</feature>
<dbReference type="EMBL" id="QJKB01000001">
    <property type="protein sequence ID" value="PXX47655.1"/>
    <property type="molecule type" value="Genomic_DNA"/>
</dbReference>
<feature type="transmembrane region" description="Helical" evidence="1">
    <location>
        <begin position="51"/>
        <end position="70"/>
    </location>
</feature>
<protein>
    <submittedName>
        <fullName evidence="3">Peptidoglycan/LPS O-acetylase OafA/YrhL</fullName>
    </submittedName>
</protein>
<sequence>MQENISSRNAGIDFLRGLAILLVLLLHFSLGLGLKDSPLGSLLGPDLLRSVVLNGNYGVTIFFTISGYLITSNSLKRWGSLAQINWREFYLLRIARIMPPLLLALFIIVTLGSLGVPHFDNADNGNHLPASYFFIAAGSVLTFWHNVLMQSTGYFNYCLNIYWSLSVEEMFYLCLPLLCISLRKQSLFVLLCLGLIVYAPIYRSQHLKSEIEYMYAYFACFDAIAIGCMTALLIQKIELGKTVAMCLRWLALLALAAVYLRGIGGHEIEGFTLISLCSAAFLFATKQPSQQGWGIRKGVAWLGWMGRHSYELYLFHIIVLALMRNVVSKKELSYEMRLPCLFLFLLLSSLLAALVARYVTEPANNYLRNKAKKSHPGLQTAQ</sequence>
<keyword evidence="1" id="KW-0472">Membrane</keyword>
<feature type="domain" description="Acyltransferase 3" evidence="2">
    <location>
        <begin position="9"/>
        <end position="356"/>
    </location>
</feature>
<dbReference type="AlphaFoldDB" id="A0A318JIM9"/>
<dbReference type="InterPro" id="IPR050879">
    <property type="entry name" value="Acyltransferase_3"/>
</dbReference>
<proteinExistence type="predicted"/>
<organism evidence="3 4">
    <name type="scientific">Undibacterium pigrum</name>
    <dbReference type="NCBI Taxonomy" id="401470"/>
    <lineage>
        <taxon>Bacteria</taxon>
        <taxon>Pseudomonadati</taxon>
        <taxon>Pseudomonadota</taxon>
        <taxon>Betaproteobacteria</taxon>
        <taxon>Burkholderiales</taxon>
        <taxon>Oxalobacteraceae</taxon>
        <taxon>Undibacterium</taxon>
    </lineage>
</organism>
<evidence type="ECO:0000259" key="2">
    <source>
        <dbReference type="Pfam" id="PF01757"/>
    </source>
</evidence>
<dbReference type="PANTHER" id="PTHR23028:SF53">
    <property type="entry name" value="ACYL_TRANSF_3 DOMAIN-CONTAINING PROTEIN"/>
    <property type="match status" value="1"/>
</dbReference>
<feature type="transmembrane region" description="Helical" evidence="1">
    <location>
        <begin position="131"/>
        <end position="149"/>
    </location>
</feature>
<evidence type="ECO:0000313" key="4">
    <source>
        <dbReference type="Proteomes" id="UP000247792"/>
    </source>
</evidence>
<dbReference type="OrthoDB" id="9814807at2"/>
<dbReference type="Proteomes" id="UP000247792">
    <property type="component" value="Unassembled WGS sequence"/>
</dbReference>
<keyword evidence="4" id="KW-1185">Reference proteome</keyword>
<feature type="transmembrane region" description="Helical" evidence="1">
    <location>
        <begin position="12"/>
        <end position="31"/>
    </location>
</feature>
<feature type="transmembrane region" description="Helical" evidence="1">
    <location>
        <begin position="90"/>
        <end position="111"/>
    </location>
</feature>
<comment type="caution">
    <text evidence="3">The sequence shown here is derived from an EMBL/GenBank/DDBJ whole genome shotgun (WGS) entry which is preliminary data.</text>
</comment>
<name>A0A318JIM9_9BURK</name>
<dbReference type="GO" id="GO:0009103">
    <property type="term" value="P:lipopolysaccharide biosynthetic process"/>
    <property type="evidence" value="ECO:0007669"/>
    <property type="project" value="TreeGrafter"/>
</dbReference>
<dbReference type="GO" id="GO:0016747">
    <property type="term" value="F:acyltransferase activity, transferring groups other than amino-acyl groups"/>
    <property type="evidence" value="ECO:0007669"/>
    <property type="project" value="InterPro"/>
</dbReference>
<keyword evidence="1" id="KW-1133">Transmembrane helix</keyword>
<accession>A0A318JIM9</accession>
<feature type="transmembrane region" description="Helical" evidence="1">
    <location>
        <begin position="213"/>
        <end position="234"/>
    </location>
</feature>
<dbReference type="PANTHER" id="PTHR23028">
    <property type="entry name" value="ACETYLTRANSFERASE"/>
    <property type="match status" value="1"/>
</dbReference>
<keyword evidence="1" id="KW-0812">Transmembrane</keyword>
<evidence type="ECO:0000256" key="1">
    <source>
        <dbReference type="SAM" id="Phobius"/>
    </source>
</evidence>
<feature type="transmembrane region" description="Helical" evidence="1">
    <location>
        <begin position="339"/>
        <end position="359"/>
    </location>
</feature>
<feature type="transmembrane region" description="Helical" evidence="1">
    <location>
        <begin position="246"/>
        <end position="264"/>
    </location>
</feature>
<feature type="transmembrane region" description="Helical" evidence="1">
    <location>
        <begin position="310"/>
        <end position="327"/>
    </location>
</feature>
<evidence type="ECO:0000313" key="3">
    <source>
        <dbReference type="EMBL" id="PXX47655.1"/>
    </source>
</evidence>
<dbReference type="RefSeq" id="WP_110254003.1">
    <property type="nucleotide sequence ID" value="NZ_QJKB01000001.1"/>
</dbReference>